<evidence type="ECO:0000313" key="4">
    <source>
        <dbReference type="EMBL" id="GIG86342.1"/>
    </source>
</evidence>
<accession>A0ABQ4DW73</accession>
<dbReference type="PANTHER" id="PTHR48228:SF6">
    <property type="entry name" value="L-CARNITINE COA-TRANSFERASE"/>
    <property type="match status" value="1"/>
</dbReference>
<dbReference type="InterPro" id="IPR003673">
    <property type="entry name" value="CoA-Trfase_fam_III"/>
</dbReference>
<dbReference type="Proteomes" id="UP000646749">
    <property type="component" value="Unassembled WGS sequence"/>
</dbReference>
<reference evidence="4 5" key="1">
    <citation type="submission" date="2021-01" db="EMBL/GenBank/DDBJ databases">
        <title>Whole genome shotgun sequence of Plantactinospora endophytica NBRC 110450.</title>
        <authorList>
            <person name="Komaki H."/>
            <person name="Tamura T."/>
        </authorList>
    </citation>
    <scope>NUCLEOTIDE SEQUENCE [LARGE SCALE GENOMIC DNA]</scope>
    <source>
        <strain evidence="4 5">NBRC 110450</strain>
    </source>
</reference>
<name>A0ABQ4DW73_9ACTN</name>
<comment type="caution">
    <text evidence="4">The sequence shown here is derived from an EMBL/GenBank/DDBJ whole genome shotgun (WGS) entry which is preliminary data.</text>
</comment>
<evidence type="ECO:0000256" key="1">
    <source>
        <dbReference type="ARBA" id="ARBA00008383"/>
    </source>
</evidence>
<proteinExistence type="inferred from homology"/>
<gene>
    <name evidence="4" type="ORF">Pen02_12780</name>
</gene>
<sequence length="454" mass="46430">MTVEGSGPTVPAGSSSPPGAAGFSPAGAAAGSGSAEAVAGSGSAEAVAGSGSAGAVAGSGSAALAGVRVVELATLFAGPLATAFLGDFGADVVKVEHPAKPDPSRGHGPAKDGIGLWWKVLGRNKRTVTANLSDPAGAEVLRRLVADADVLVENFRPGTLERWGIGPAELHAVNPRLVIARISGFGQFGPYARRPGFGTLAEAMSGFAAATGEPDGPPTLPPFGLADSVTALATAYAVMLALRARDVTGAGQVVDLAIIEPIMAMLGPQITWYDQLGYIQPRLGNRSNNNAPRNTYRCADGRWVAVSTSAQSIAERVLRLVGRPELVDEPWFGSGSGRAAHADVLDDAVGSWVAARNRDEVVAAFEEAQAAVAPIYDVPDILADPQYTALGTAVSVPDPDLGPVRMQNVPFRMSATPGRIRHTGRAHGQDTDEVLTALGFSAEEVAELRAGGAI</sequence>
<keyword evidence="5" id="KW-1185">Reference proteome</keyword>
<dbReference type="Gene3D" id="3.40.50.10540">
    <property type="entry name" value="Crotonobetainyl-coa:carnitine coa-transferase, domain 1"/>
    <property type="match status" value="1"/>
</dbReference>
<dbReference type="SUPFAM" id="SSF89796">
    <property type="entry name" value="CoA-transferase family III (CaiB/BaiF)"/>
    <property type="match status" value="1"/>
</dbReference>
<dbReference type="EMBL" id="BONW01000004">
    <property type="protein sequence ID" value="GIG86342.1"/>
    <property type="molecule type" value="Genomic_DNA"/>
</dbReference>
<evidence type="ECO:0000256" key="2">
    <source>
        <dbReference type="ARBA" id="ARBA00022679"/>
    </source>
</evidence>
<dbReference type="InterPro" id="IPR044855">
    <property type="entry name" value="CoA-Trfase_III_dom3_sf"/>
</dbReference>
<evidence type="ECO:0000313" key="5">
    <source>
        <dbReference type="Proteomes" id="UP000646749"/>
    </source>
</evidence>
<keyword evidence="2 4" id="KW-0808">Transferase</keyword>
<dbReference type="PANTHER" id="PTHR48228">
    <property type="entry name" value="SUCCINYL-COA--D-CITRAMALATE COA-TRANSFERASE"/>
    <property type="match status" value="1"/>
</dbReference>
<evidence type="ECO:0000256" key="3">
    <source>
        <dbReference type="SAM" id="MobiDB-lite"/>
    </source>
</evidence>
<protein>
    <submittedName>
        <fullName evidence="4">CoA transferase</fullName>
    </submittedName>
</protein>
<organism evidence="4 5">
    <name type="scientific">Plantactinospora endophytica</name>
    <dbReference type="NCBI Taxonomy" id="673535"/>
    <lineage>
        <taxon>Bacteria</taxon>
        <taxon>Bacillati</taxon>
        <taxon>Actinomycetota</taxon>
        <taxon>Actinomycetes</taxon>
        <taxon>Micromonosporales</taxon>
        <taxon>Micromonosporaceae</taxon>
        <taxon>Plantactinospora</taxon>
    </lineage>
</organism>
<dbReference type="Gene3D" id="3.30.1540.10">
    <property type="entry name" value="formyl-coa transferase, domain 3"/>
    <property type="match status" value="1"/>
</dbReference>
<dbReference type="Pfam" id="PF02515">
    <property type="entry name" value="CoA_transf_3"/>
    <property type="match status" value="1"/>
</dbReference>
<dbReference type="GO" id="GO:0016740">
    <property type="term" value="F:transferase activity"/>
    <property type="evidence" value="ECO:0007669"/>
    <property type="project" value="UniProtKB-KW"/>
</dbReference>
<feature type="region of interest" description="Disordered" evidence="3">
    <location>
        <begin position="1"/>
        <end position="35"/>
    </location>
</feature>
<dbReference type="InterPro" id="IPR050509">
    <property type="entry name" value="CoA-transferase_III"/>
</dbReference>
<dbReference type="InterPro" id="IPR023606">
    <property type="entry name" value="CoA-Trfase_III_dom_1_sf"/>
</dbReference>
<comment type="similarity">
    <text evidence="1">Belongs to the CoA-transferase III family.</text>
</comment>